<dbReference type="PANTHER" id="PTHR11692:SF0">
    <property type="entry name" value="BIFUNCTIONAL PURINE BIOSYNTHESIS PROTEIN ATIC"/>
    <property type="match status" value="1"/>
</dbReference>
<proteinExistence type="predicted"/>
<evidence type="ECO:0000313" key="1">
    <source>
        <dbReference type="EMBL" id="KAG6738261.1"/>
    </source>
</evidence>
<protein>
    <submittedName>
        <fullName evidence="1">Uncharacterized protein</fullName>
    </submittedName>
</protein>
<name>A0A8X8BWP5_POPTO</name>
<organism evidence="1 2">
    <name type="scientific">Populus tomentosa</name>
    <name type="common">Chinese white poplar</name>
    <dbReference type="NCBI Taxonomy" id="118781"/>
    <lineage>
        <taxon>Eukaryota</taxon>
        <taxon>Viridiplantae</taxon>
        <taxon>Streptophyta</taxon>
        <taxon>Embryophyta</taxon>
        <taxon>Tracheophyta</taxon>
        <taxon>Spermatophyta</taxon>
        <taxon>Magnoliopsida</taxon>
        <taxon>eudicotyledons</taxon>
        <taxon>Gunneridae</taxon>
        <taxon>Pentapetalae</taxon>
        <taxon>rosids</taxon>
        <taxon>fabids</taxon>
        <taxon>Malpighiales</taxon>
        <taxon>Salicaceae</taxon>
        <taxon>Saliceae</taxon>
        <taxon>Populus</taxon>
    </lineage>
</organism>
<dbReference type="GO" id="GO:0006189">
    <property type="term" value="P:'de novo' IMP biosynthetic process"/>
    <property type="evidence" value="ECO:0007669"/>
    <property type="project" value="TreeGrafter"/>
</dbReference>
<accession>A0A8X8BWP5</accession>
<dbReference type="GO" id="GO:0004643">
    <property type="term" value="F:phosphoribosylaminoimidazolecarboxamide formyltransferase activity"/>
    <property type="evidence" value="ECO:0007669"/>
    <property type="project" value="InterPro"/>
</dbReference>
<gene>
    <name evidence="1" type="ORF">POTOM_057870</name>
</gene>
<dbReference type="Proteomes" id="UP000886885">
    <property type="component" value="Chromosome 19A"/>
</dbReference>
<evidence type="ECO:0000313" key="2">
    <source>
        <dbReference type="Proteomes" id="UP000886885"/>
    </source>
</evidence>
<dbReference type="OrthoDB" id="1710200at2759"/>
<dbReference type="PANTHER" id="PTHR11692">
    <property type="entry name" value="BIFUNCTIONAL PURINE BIOSYNTHESIS PROTEIN PURH"/>
    <property type="match status" value="1"/>
</dbReference>
<dbReference type="GO" id="GO:0005829">
    <property type="term" value="C:cytosol"/>
    <property type="evidence" value="ECO:0007669"/>
    <property type="project" value="TreeGrafter"/>
</dbReference>
<dbReference type="EMBL" id="JAAWWB010000037">
    <property type="protein sequence ID" value="KAG6738261.1"/>
    <property type="molecule type" value="Genomic_DNA"/>
</dbReference>
<comment type="caution">
    <text evidence="1">The sequence shown here is derived from an EMBL/GenBank/DDBJ whole genome shotgun (WGS) entry which is preliminary data.</text>
</comment>
<dbReference type="InterPro" id="IPR002695">
    <property type="entry name" value="PurH-like"/>
</dbReference>
<dbReference type="GO" id="GO:0003937">
    <property type="term" value="F:IMP cyclohydrolase activity"/>
    <property type="evidence" value="ECO:0007669"/>
    <property type="project" value="InterPro"/>
</dbReference>
<sequence>MLGMGNGQPNRLESLRISMRKAGDEVKGAFLASDAFFLIAWNDTVEKVCEASIGVVVEHGGSIRNKDTTECCNSIQKKRGERDPHAYLLRLVEAALIVKGEEGVVPVITERKEMQYGTKEKFDGNGSDAIGIKGHNSAPVSIDGHKSDAIDIYKDLGGDEKDIEIAAVMVWFPTKEIPRWNSQTWEQTWPTASDFQ</sequence>
<reference evidence="1" key="1">
    <citation type="journal article" date="2020" name="bioRxiv">
        <title>Hybrid origin of Populus tomentosa Carr. identified through genome sequencing and phylogenomic analysis.</title>
        <authorList>
            <person name="An X."/>
            <person name="Gao K."/>
            <person name="Chen Z."/>
            <person name="Li J."/>
            <person name="Yang X."/>
            <person name="Yang X."/>
            <person name="Zhou J."/>
            <person name="Guo T."/>
            <person name="Zhao T."/>
            <person name="Huang S."/>
            <person name="Miao D."/>
            <person name="Khan W.U."/>
            <person name="Rao P."/>
            <person name="Ye M."/>
            <person name="Lei B."/>
            <person name="Liao W."/>
            <person name="Wang J."/>
            <person name="Ji L."/>
            <person name="Li Y."/>
            <person name="Guo B."/>
            <person name="Mustafa N.S."/>
            <person name="Li S."/>
            <person name="Yun Q."/>
            <person name="Keller S.R."/>
            <person name="Mao J."/>
            <person name="Zhang R."/>
            <person name="Strauss S.H."/>
        </authorList>
    </citation>
    <scope>NUCLEOTIDE SEQUENCE</scope>
    <source>
        <strain evidence="1">GM15</strain>
        <tissue evidence="1">Leaf</tissue>
    </source>
</reference>
<keyword evidence="2" id="KW-1185">Reference proteome</keyword>
<dbReference type="AlphaFoldDB" id="A0A8X8BWP5"/>